<dbReference type="SMART" id="SM00769">
    <property type="entry name" value="WHy"/>
    <property type="match status" value="2"/>
</dbReference>
<protein>
    <submittedName>
        <fullName evidence="3">LEA type 2 family protein</fullName>
    </submittedName>
</protein>
<dbReference type="RefSeq" id="WP_310900156.1">
    <property type="nucleotide sequence ID" value="NZ_JAMQOS010000002.1"/>
</dbReference>
<comment type="caution">
    <text evidence="3">The sequence shown here is derived from an EMBL/GenBank/DDBJ whole genome shotgun (WGS) entry which is preliminary data.</text>
</comment>
<name>A0ABU2FNI6_9EURY</name>
<feature type="domain" description="Water stress and hypersensitive response" evidence="2">
    <location>
        <begin position="34"/>
        <end position="152"/>
    </location>
</feature>
<dbReference type="InterPro" id="IPR004864">
    <property type="entry name" value="LEA_2"/>
</dbReference>
<dbReference type="EMBL" id="JAMQOS010000002">
    <property type="protein sequence ID" value="MDS0282328.1"/>
    <property type="molecule type" value="Genomic_DNA"/>
</dbReference>
<evidence type="ECO:0000313" key="4">
    <source>
        <dbReference type="Proteomes" id="UP001268864"/>
    </source>
</evidence>
<feature type="compositionally biased region" description="Pro residues" evidence="1">
    <location>
        <begin position="316"/>
        <end position="325"/>
    </location>
</feature>
<feature type="region of interest" description="Disordered" evidence="1">
    <location>
        <begin position="305"/>
        <end position="325"/>
    </location>
</feature>
<organism evidence="3 4">
    <name type="scientific">Haloarcula onubensis</name>
    <dbReference type="NCBI Taxonomy" id="2950539"/>
    <lineage>
        <taxon>Archaea</taxon>
        <taxon>Methanobacteriati</taxon>
        <taxon>Methanobacteriota</taxon>
        <taxon>Stenosarchaea group</taxon>
        <taxon>Halobacteria</taxon>
        <taxon>Halobacteriales</taxon>
        <taxon>Haloarculaceae</taxon>
        <taxon>Haloarcula</taxon>
    </lineage>
</organism>
<dbReference type="Gene3D" id="2.60.40.10">
    <property type="entry name" value="Immunoglobulins"/>
    <property type="match status" value="2"/>
</dbReference>
<dbReference type="Pfam" id="PF03168">
    <property type="entry name" value="LEA_2"/>
    <property type="match status" value="1"/>
</dbReference>
<proteinExistence type="predicted"/>
<gene>
    <name evidence="3" type="ORF">NDI86_09335</name>
</gene>
<sequence>MGHRRGVLVLVVVAGLLVVGAGAYGLAAVDRPRVRSVDSDWGRVTPEETEVVTHVRVENPSLLRAGDAVADVRYTVTMNGVAVASGVEREVRVDGPEDVVTVRTWFDNDRIRPWWVRHVNRNETTTVRVNPEVELDYAGIDVPAEDATRTRTFRTDLLGPLNSDRNRSVDVAGRSVLTVEETNARWGAATRERTPILASATVTNDLPVAVPVTDVRYTIRMNGVVVGRGSAAGEAGIPAGRTRAVDLRATIDNSKLDEWWVTHRRRDGTSRLSVAFTATVGYRGFERRVTVDGLTYNRTFRTNVFGDGNATADPSRSPPAPHEVS</sequence>
<dbReference type="Proteomes" id="UP001268864">
    <property type="component" value="Unassembled WGS sequence"/>
</dbReference>
<dbReference type="InterPro" id="IPR013783">
    <property type="entry name" value="Ig-like_fold"/>
</dbReference>
<evidence type="ECO:0000259" key="2">
    <source>
        <dbReference type="SMART" id="SM00769"/>
    </source>
</evidence>
<reference evidence="3 4" key="1">
    <citation type="submission" date="2022-06" db="EMBL/GenBank/DDBJ databases">
        <title>Halomicroarcula sp. a new haloarchaeum isolate from saline soil.</title>
        <authorList>
            <person name="Strakova D."/>
            <person name="Galisteo C."/>
            <person name="Sanchez-Porro C."/>
            <person name="Ventosa A."/>
        </authorList>
    </citation>
    <scope>NUCLEOTIDE SEQUENCE [LARGE SCALE GENOMIC DNA]</scope>
    <source>
        <strain evidence="3 4">S3CR25-11</strain>
    </source>
</reference>
<evidence type="ECO:0000256" key="1">
    <source>
        <dbReference type="SAM" id="MobiDB-lite"/>
    </source>
</evidence>
<evidence type="ECO:0000313" key="3">
    <source>
        <dbReference type="EMBL" id="MDS0282328.1"/>
    </source>
</evidence>
<keyword evidence="4" id="KW-1185">Reference proteome</keyword>
<dbReference type="InterPro" id="IPR013990">
    <property type="entry name" value="WHy-dom"/>
</dbReference>
<accession>A0ABU2FNI6</accession>
<feature type="domain" description="Water stress and hypersensitive response" evidence="2">
    <location>
        <begin position="179"/>
        <end position="295"/>
    </location>
</feature>
<dbReference type="SUPFAM" id="SSF117070">
    <property type="entry name" value="LEA14-like"/>
    <property type="match status" value="2"/>
</dbReference>